<dbReference type="Pfam" id="PF03473">
    <property type="entry name" value="MOSC"/>
    <property type="match status" value="1"/>
</dbReference>
<gene>
    <name evidence="2" type="ORF">AVDCRST_MAG21-212</name>
</gene>
<accession>A0A6J4MTQ6</accession>
<dbReference type="PANTHER" id="PTHR36930">
    <property type="entry name" value="METAL-SULFUR CLUSTER BIOSYNTHESIS PROTEINS YUAD-RELATED"/>
    <property type="match status" value="1"/>
</dbReference>
<evidence type="ECO:0000313" key="2">
    <source>
        <dbReference type="EMBL" id="CAA9367001.1"/>
    </source>
</evidence>
<dbReference type="AlphaFoldDB" id="A0A6J4MTQ6"/>
<dbReference type="PROSITE" id="PS51340">
    <property type="entry name" value="MOSC"/>
    <property type="match status" value="1"/>
</dbReference>
<protein>
    <recommendedName>
        <fullName evidence="1">MOSC domain-containing protein</fullName>
    </recommendedName>
</protein>
<feature type="domain" description="MOSC" evidence="1">
    <location>
        <begin position="20"/>
        <end position="172"/>
    </location>
</feature>
<reference evidence="2" key="1">
    <citation type="submission" date="2020-02" db="EMBL/GenBank/DDBJ databases">
        <authorList>
            <person name="Meier V. D."/>
        </authorList>
    </citation>
    <scope>NUCLEOTIDE SEQUENCE</scope>
    <source>
        <strain evidence="2">AVDCRST_MAG21</strain>
    </source>
</reference>
<dbReference type="Gene3D" id="2.40.33.20">
    <property type="entry name" value="PK beta-barrel domain-like"/>
    <property type="match status" value="1"/>
</dbReference>
<dbReference type="InterPro" id="IPR052716">
    <property type="entry name" value="MOSC_domain"/>
</dbReference>
<dbReference type="GO" id="GO:0030170">
    <property type="term" value="F:pyridoxal phosphate binding"/>
    <property type="evidence" value="ECO:0007669"/>
    <property type="project" value="InterPro"/>
</dbReference>
<dbReference type="EMBL" id="CADCUL010000043">
    <property type="protein sequence ID" value="CAA9367001.1"/>
    <property type="molecule type" value="Genomic_DNA"/>
</dbReference>
<name>A0A6J4MTQ6_9ACTN</name>
<dbReference type="InterPro" id="IPR011037">
    <property type="entry name" value="Pyrv_Knase-like_insert_dom_sf"/>
</dbReference>
<dbReference type="PANTHER" id="PTHR36930:SF1">
    <property type="entry name" value="MOSC DOMAIN-CONTAINING PROTEIN"/>
    <property type="match status" value="1"/>
</dbReference>
<sequence length="184" mass="19485">MASAADTAGVVEAVASDDTHRFSKPLRATVTLVAGLGIAGDAHSGATVQHRSRKSKPEPNLRQVHLVHVELLDVLADRGFQVGPGSIGENVLTRGVDLLALPTGTRLQLGGQAVVEVTGLRHPCRQLDRYQKGLMAEVLDRDEDGRLLRKAGVMSVVVAGGVVRPGDPIEVRLPAGEHRPLEPV</sequence>
<evidence type="ECO:0000259" key="1">
    <source>
        <dbReference type="PROSITE" id="PS51340"/>
    </source>
</evidence>
<organism evidence="2">
    <name type="scientific">uncultured Nocardioidaceae bacterium</name>
    <dbReference type="NCBI Taxonomy" id="253824"/>
    <lineage>
        <taxon>Bacteria</taxon>
        <taxon>Bacillati</taxon>
        <taxon>Actinomycetota</taxon>
        <taxon>Actinomycetes</taxon>
        <taxon>Propionibacteriales</taxon>
        <taxon>Nocardioidaceae</taxon>
        <taxon>environmental samples</taxon>
    </lineage>
</organism>
<dbReference type="InterPro" id="IPR005302">
    <property type="entry name" value="MoCF_Sase_C"/>
</dbReference>
<proteinExistence type="predicted"/>
<dbReference type="GO" id="GO:0030151">
    <property type="term" value="F:molybdenum ion binding"/>
    <property type="evidence" value="ECO:0007669"/>
    <property type="project" value="InterPro"/>
</dbReference>
<dbReference type="SUPFAM" id="SSF50800">
    <property type="entry name" value="PK beta-barrel domain-like"/>
    <property type="match status" value="1"/>
</dbReference>
<dbReference type="GO" id="GO:0003824">
    <property type="term" value="F:catalytic activity"/>
    <property type="evidence" value="ECO:0007669"/>
    <property type="project" value="InterPro"/>
</dbReference>